<sequence length="114" mass="12157">MARVPLMAINTAPMISEPSISVPHTRLERMNAQISPVYSNGASNVAVARRKLANSRNCPIPPTKPAANMPSQAGAGAGVWVHGKVTPMHTTNTTLVINICSSTVLLGSTWRNWI</sequence>
<dbReference type="Proteomes" id="UP000016504">
    <property type="component" value="Unassembled WGS sequence"/>
</dbReference>
<comment type="caution">
    <text evidence="1">The sequence shown here is derived from an EMBL/GenBank/DDBJ whole genome shotgun (WGS) entry which is preliminary data.</text>
</comment>
<dbReference type="AlphaFoldDB" id="U1SRS9"/>
<dbReference type="EMBL" id="AVQG01000056">
    <property type="protein sequence ID" value="ERH48559.1"/>
    <property type="molecule type" value="Genomic_DNA"/>
</dbReference>
<evidence type="ECO:0000313" key="2">
    <source>
        <dbReference type="Proteomes" id="UP000016504"/>
    </source>
</evidence>
<evidence type="ECO:0000313" key="1">
    <source>
        <dbReference type="EMBL" id="ERH48559.1"/>
    </source>
</evidence>
<gene>
    <name evidence="1" type="ORF">O204_12610</name>
</gene>
<reference evidence="1 2" key="1">
    <citation type="submission" date="2013-08" db="EMBL/GenBank/DDBJ databases">
        <title>Biodegradation of aromatic compounds in biofilm forming Pseudomonas isolated from sewage sludge.</title>
        <authorList>
            <person name="Qureshi A."/>
            <person name="Ghosh S."/>
            <person name="Khardenavis A.A."/>
            <person name="Kapley A."/>
            <person name="Purohit H.J."/>
        </authorList>
    </citation>
    <scope>NUCLEOTIDE SEQUENCE [LARGE SCALE GENOMIC DNA]</scope>
    <source>
        <strain evidence="1 2">EGD-AQ6</strain>
    </source>
</reference>
<protein>
    <submittedName>
        <fullName evidence="1">Uncharacterized protein</fullName>
    </submittedName>
</protein>
<proteinExistence type="predicted"/>
<accession>U1SRS9</accession>
<organism evidence="1 2">
    <name type="scientific">Pseudomonas simiae</name>
    <dbReference type="NCBI Taxonomy" id="321846"/>
    <lineage>
        <taxon>Bacteria</taxon>
        <taxon>Pseudomonadati</taxon>
        <taxon>Pseudomonadota</taxon>
        <taxon>Gammaproteobacteria</taxon>
        <taxon>Pseudomonadales</taxon>
        <taxon>Pseudomonadaceae</taxon>
        <taxon>Pseudomonas</taxon>
    </lineage>
</organism>
<name>U1SRS9_9PSED</name>